<name>A0A7S3YC06_9EUKA</name>
<keyword evidence="1" id="KW-0472">Membrane</keyword>
<keyword evidence="1" id="KW-0812">Transmembrane</keyword>
<feature type="transmembrane region" description="Helical" evidence="1">
    <location>
        <begin position="21"/>
        <end position="46"/>
    </location>
</feature>
<proteinExistence type="predicted"/>
<evidence type="ECO:0000256" key="1">
    <source>
        <dbReference type="SAM" id="Phobius"/>
    </source>
</evidence>
<dbReference type="AlphaFoldDB" id="A0A7S3YC06"/>
<accession>A0A7S3YC06</accession>
<protein>
    <submittedName>
        <fullName evidence="2">Uncharacterized protein</fullName>
    </submittedName>
</protein>
<reference evidence="2" key="1">
    <citation type="submission" date="2021-01" db="EMBL/GenBank/DDBJ databases">
        <authorList>
            <person name="Corre E."/>
            <person name="Pelletier E."/>
            <person name="Niang G."/>
            <person name="Scheremetjew M."/>
            <person name="Finn R."/>
            <person name="Kale V."/>
            <person name="Holt S."/>
            <person name="Cochrane G."/>
            <person name="Meng A."/>
            <person name="Brown T."/>
            <person name="Cohen L."/>
        </authorList>
    </citation>
    <scope>NUCLEOTIDE SEQUENCE</scope>
    <source>
        <strain evidence="2">CCCM811</strain>
    </source>
</reference>
<feature type="transmembrane region" description="Helical" evidence="1">
    <location>
        <begin position="52"/>
        <end position="75"/>
    </location>
</feature>
<evidence type="ECO:0000313" key="2">
    <source>
        <dbReference type="EMBL" id="CAE0647183.1"/>
    </source>
</evidence>
<dbReference type="EMBL" id="HBIV01003346">
    <property type="protein sequence ID" value="CAE0647183.1"/>
    <property type="molecule type" value="Transcribed_RNA"/>
</dbReference>
<sequence length="102" mass="11517">MMSAMPDMSSTPPNHRTKKESGYFSGICFGMIRMIRMLCDVLLVVLAGNYHYFSWCAHPFSFVLAMVLLFCPYCFERRSSIYARATKGVLNIVNSSSLLSAQ</sequence>
<keyword evidence="1" id="KW-1133">Transmembrane helix</keyword>
<organism evidence="2">
    <name type="scientific">Lotharella globosa</name>
    <dbReference type="NCBI Taxonomy" id="91324"/>
    <lineage>
        <taxon>Eukaryota</taxon>
        <taxon>Sar</taxon>
        <taxon>Rhizaria</taxon>
        <taxon>Cercozoa</taxon>
        <taxon>Chlorarachniophyceae</taxon>
        <taxon>Lotharella</taxon>
    </lineage>
</organism>
<gene>
    <name evidence="2" type="ORF">LGLO00237_LOCUS2281</name>
</gene>